<name>A0A918M468_9ACTN</name>
<evidence type="ECO:0000256" key="4">
    <source>
        <dbReference type="ARBA" id="ARBA00022989"/>
    </source>
</evidence>
<reference evidence="9" key="1">
    <citation type="journal article" date="2014" name="Int. J. Syst. Evol. Microbiol.">
        <title>Complete genome sequence of Corynebacterium casei LMG S-19264T (=DSM 44701T), isolated from a smear-ripened cheese.</title>
        <authorList>
            <consortium name="US DOE Joint Genome Institute (JGI-PGF)"/>
            <person name="Walter F."/>
            <person name="Albersmeier A."/>
            <person name="Kalinowski J."/>
            <person name="Ruckert C."/>
        </authorList>
    </citation>
    <scope>NUCLEOTIDE SEQUENCE</scope>
    <source>
        <strain evidence="9">JCM 4391</strain>
    </source>
</reference>
<keyword evidence="4 7" id="KW-1133">Transmembrane helix</keyword>
<evidence type="ECO:0000256" key="2">
    <source>
        <dbReference type="ARBA" id="ARBA00022475"/>
    </source>
</evidence>
<feature type="transmembrane region" description="Helical" evidence="7">
    <location>
        <begin position="88"/>
        <end position="113"/>
    </location>
</feature>
<feature type="domain" description="RDD" evidence="8">
    <location>
        <begin position="78"/>
        <end position="237"/>
    </location>
</feature>
<dbReference type="PANTHER" id="PTHR36115:SF4">
    <property type="entry name" value="MEMBRANE PROTEIN"/>
    <property type="match status" value="1"/>
</dbReference>
<dbReference type="InterPro" id="IPR051791">
    <property type="entry name" value="Pra-immunoreactive"/>
</dbReference>
<evidence type="ECO:0000313" key="9">
    <source>
        <dbReference type="EMBL" id="GGU35650.1"/>
    </source>
</evidence>
<dbReference type="SUPFAM" id="SSF81995">
    <property type="entry name" value="beta-sandwich domain of Sec23/24"/>
    <property type="match status" value="1"/>
</dbReference>
<evidence type="ECO:0000259" key="8">
    <source>
        <dbReference type="Pfam" id="PF06271"/>
    </source>
</evidence>
<feature type="transmembrane region" description="Helical" evidence="7">
    <location>
        <begin position="149"/>
        <end position="175"/>
    </location>
</feature>
<organism evidence="9 10">
    <name type="scientific">Streptomyces lavendofoliae</name>
    <dbReference type="NCBI Taxonomy" id="67314"/>
    <lineage>
        <taxon>Bacteria</taxon>
        <taxon>Bacillati</taxon>
        <taxon>Actinomycetota</taxon>
        <taxon>Actinomycetes</taxon>
        <taxon>Kitasatosporales</taxon>
        <taxon>Streptomycetaceae</taxon>
        <taxon>Streptomyces</taxon>
    </lineage>
</organism>
<accession>A0A918M468</accession>
<evidence type="ECO:0000256" key="6">
    <source>
        <dbReference type="SAM" id="MobiDB-lite"/>
    </source>
</evidence>
<dbReference type="PANTHER" id="PTHR36115">
    <property type="entry name" value="PROLINE-RICH ANTIGEN HOMOLOG-RELATED"/>
    <property type="match status" value="1"/>
</dbReference>
<keyword evidence="10" id="KW-1185">Reference proteome</keyword>
<keyword evidence="2" id="KW-1003">Cell membrane</keyword>
<dbReference type="RefSeq" id="WP_189550727.1">
    <property type="nucleotide sequence ID" value="NZ_BMTP01000005.1"/>
</dbReference>
<dbReference type="Proteomes" id="UP000636661">
    <property type="component" value="Unassembled WGS sequence"/>
</dbReference>
<reference evidence="9" key="2">
    <citation type="submission" date="2020-09" db="EMBL/GenBank/DDBJ databases">
        <authorList>
            <person name="Sun Q."/>
            <person name="Ohkuma M."/>
        </authorList>
    </citation>
    <scope>NUCLEOTIDE SEQUENCE</scope>
    <source>
        <strain evidence="9">JCM 4391</strain>
    </source>
</reference>
<feature type="compositionally biased region" description="Low complexity" evidence="6">
    <location>
        <begin position="9"/>
        <end position="55"/>
    </location>
</feature>
<dbReference type="GO" id="GO:0005886">
    <property type="term" value="C:plasma membrane"/>
    <property type="evidence" value="ECO:0007669"/>
    <property type="project" value="UniProtKB-SubCell"/>
</dbReference>
<evidence type="ECO:0000256" key="5">
    <source>
        <dbReference type="ARBA" id="ARBA00023136"/>
    </source>
</evidence>
<keyword evidence="3 7" id="KW-0812">Transmembrane</keyword>
<comment type="subcellular location">
    <subcellularLocation>
        <location evidence="1">Cell membrane</location>
        <topology evidence="1">Multi-pass membrane protein</topology>
    </subcellularLocation>
</comment>
<dbReference type="EMBL" id="BMTP01000005">
    <property type="protein sequence ID" value="GGU35650.1"/>
    <property type="molecule type" value="Genomic_DNA"/>
</dbReference>
<feature type="transmembrane region" description="Helical" evidence="7">
    <location>
        <begin position="196"/>
        <end position="218"/>
    </location>
</feature>
<evidence type="ECO:0000256" key="3">
    <source>
        <dbReference type="ARBA" id="ARBA00022692"/>
    </source>
</evidence>
<evidence type="ECO:0000256" key="7">
    <source>
        <dbReference type="SAM" id="Phobius"/>
    </source>
</evidence>
<proteinExistence type="predicted"/>
<evidence type="ECO:0000313" key="10">
    <source>
        <dbReference type="Proteomes" id="UP000636661"/>
    </source>
</evidence>
<keyword evidence="5 7" id="KW-0472">Membrane</keyword>
<dbReference type="Pfam" id="PF06271">
    <property type="entry name" value="RDD"/>
    <property type="match status" value="1"/>
</dbReference>
<dbReference type="AlphaFoldDB" id="A0A918M468"/>
<gene>
    <name evidence="9" type="ORF">GCM10010274_23650</name>
</gene>
<evidence type="ECO:0000256" key="1">
    <source>
        <dbReference type="ARBA" id="ARBA00004651"/>
    </source>
</evidence>
<sequence>MSFGDPNNPYGQQPQGQPQQPGYGYPQQAPQGVPPQQGYGYPQQQPGQPYGAYPQTPGTLQANNGYINVPGLGTVEIASMGRRLGARLIDGAIIGVVYGILMAVGFAGIFGAAQEAADKCDPSSPLYESCVEASIQESSGGMMAGLMTMFALVGLITLLYEWLLISFVGATLGKMAVGLRVVKEKTGGKPGVGGGFIRWIIPQAGALLCGIGALLVYLSPFFDNSGKTQGWHDRAAGTLVVKK</sequence>
<protein>
    <recommendedName>
        <fullName evidence="8">RDD domain-containing protein</fullName>
    </recommendedName>
</protein>
<feature type="region of interest" description="Disordered" evidence="6">
    <location>
        <begin position="1"/>
        <end position="55"/>
    </location>
</feature>
<comment type="caution">
    <text evidence="9">The sequence shown here is derived from an EMBL/GenBank/DDBJ whole genome shotgun (WGS) entry which is preliminary data.</text>
</comment>
<dbReference type="InterPro" id="IPR010432">
    <property type="entry name" value="RDD"/>
</dbReference>